<keyword evidence="1 3" id="KW-0597">Phosphoprotein</keyword>
<proteinExistence type="predicted"/>
<dbReference type="Pfam" id="PF00196">
    <property type="entry name" value="GerE"/>
    <property type="match status" value="1"/>
</dbReference>
<evidence type="ECO:0000313" key="6">
    <source>
        <dbReference type="EMBL" id="GII02789.1"/>
    </source>
</evidence>
<dbReference type="InterPro" id="IPR001789">
    <property type="entry name" value="Sig_transdc_resp-reg_receiver"/>
</dbReference>
<dbReference type="SUPFAM" id="SSF52172">
    <property type="entry name" value="CheY-like"/>
    <property type="match status" value="1"/>
</dbReference>
<organism evidence="6 7">
    <name type="scientific">Planobispora takensis</name>
    <dbReference type="NCBI Taxonomy" id="1367882"/>
    <lineage>
        <taxon>Bacteria</taxon>
        <taxon>Bacillati</taxon>
        <taxon>Actinomycetota</taxon>
        <taxon>Actinomycetes</taxon>
        <taxon>Streptosporangiales</taxon>
        <taxon>Streptosporangiaceae</taxon>
        <taxon>Planobispora</taxon>
    </lineage>
</organism>
<evidence type="ECO:0000313" key="7">
    <source>
        <dbReference type="Proteomes" id="UP000634476"/>
    </source>
</evidence>
<dbReference type="GO" id="GO:0006355">
    <property type="term" value="P:regulation of DNA-templated transcription"/>
    <property type="evidence" value="ECO:0007669"/>
    <property type="project" value="InterPro"/>
</dbReference>
<dbReference type="Gene3D" id="3.40.50.2300">
    <property type="match status" value="1"/>
</dbReference>
<name>A0A8J3SY44_9ACTN</name>
<dbReference type="PROSITE" id="PS50043">
    <property type="entry name" value="HTH_LUXR_2"/>
    <property type="match status" value="1"/>
</dbReference>
<dbReference type="CDD" id="cd06170">
    <property type="entry name" value="LuxR_C_like"/>
    <property type="match status" value="1"/>
</dbReference>
<sequence>MSQPTTVGIVDDHALFREGLREILEACDGLKVVGEAGDSGEALALVERERPDVLMLDVEIPGDDVLDTVGRVRVISPATKIIVLSMYDGPQLLRRLLSSGIRGYLLKSVHREEVISAIRSVVSDPERLVLAVSRDSLAQVHAPTPNTLTDKERQVLEFAAQALSNQQIATRLGLTEATVKRHLRNVFVKLGAVSRIDAVNRAIAASLISVPRDSGSMPKGFG</sequence>
<dbReference type="EMBL" id="BOOK01000035">
    <property type="protein sequence ID" value="GII02789.1"/>
    <property type="molecule type" value="Genomic_DNA"/>
</dbReference>
<evidence type="ECO:0000256" key="3">
    <source>
        <dbReference type="PROSITE-ProRule" id="PRU00169"/>
    </source>
</evidence>
<evidence type="ECO:0000256" key="2">
    <source>
        <dbReference type="ARBA" id="ARBA00023125"/>
    </source>
</evidence>
<feature type="modified residue" description="4-aspartylphosphate" evidence="3">
    <location>
        <position position="57"/>
    </location>
</feature>
<feature type="domain" description="Response regulatory" evidence="5">
    <location>
        <begin position="6"/>
        <end position="122"/>
    </location>
</feature>
<dbReference type="SMART" id="SM00448">
    <property type="entry name" value="REC"/>
    <property type="match status" value="1"/>
</dbReference>
<dbReference type="InterPro" id="IPR058245">
    <property type="entry name" value="NreC/VraR/RcsB-like_REC"/>
</dbReference>
<dbReference type="RefSeq" id="WP_203877113.1">
    <property type="nucleotide sequence ID" value="NZ_BOOK01000035.1"/>
</dbReference>
<dbReference type="PANTHER" id="PTHR43214:SF42">
    <property type="entry name" value="TRANSCRIPTIONAL REGULATORY PROTEIN DESR"/>
    <property type="match status" value="1"/>
</dbReference>
<dbReference type="InterPro" id="IPR000792">
    <property type="entry name" value="Tscrpt_reg_LuxR_C"/>
</dbReference>
<dbReference type="PANTHER" id="PTHR43214">
    <property type="entry name" value="TWO-COMPONENT RESPONSE REGULATOR"/>
    <property type="match status" value="1"/>
</dbReference>
<dbReference type="GO" id="GO:0003677">
    <property type="term" value="F:DNA binding"/>
    <property type="evidence" value="ECO:0007669"/>
    <property type="project" value="UniProtKB-KW"/>
</dbReference>
<dbReference type="PROSITE" id="PS50110">
    <property type="entry name" value="RESPONSE_REGULATORY"/>
    <property type="match status" value="1"/>
</dbReference>
<dbReference type="SUPFAM" id="SSF46894">
    <property type="entry name" value="C-terminal effector domain of the bipartite response regulators"/>
    <property type="match status" value="1"/>
</dbReference>
<comment type="caution">
    <text evidence="6">The sequence shown here is derived from an EMBL/GenBank/DDBJ whole genome shotgun (WGS) entry which is preliminary data.</text>
</comment>
<protein>
    <submittedName>
        <fullName evidence="6">DNA-binding response regulator</fullName>
    </submittedName>
</protein>
<accession>A0A8J3SY44</accession>
<reference evidence="6" key="1">
    <citation type="submission" date="2021-01" db="EMBL/GenBank/DDBJ databases">
        <title>Whole genome shotgun sequence of Planobispora takensis NBRC 109077.</title>
        <authorList>
            <person name="Komaki H."/>
            <person name="Tamura T."/>
        </authorList>
    </citation>
    <scope>NUCLEOTIDE SEQUENCE</scope>
    <source>
        <strain evidence="6">NBRC 109077</strain>
    </source>
</reference>
<dbReference type="AlphaFoldDB" id="A0A8J3SY44"/>
<evidence type="ECO:0000259" key="5">
    <source>
        <dbReference type="PROSITE" id="PS50110"/>
    </source>
</evidence>
<dbReference type="CDD" id="cd17535">
    <property type="entry name" value="REC_NarL-like"/>
    <property type="match status" value="1"/>
</dbReference>
<dbReference type="SMART" id="SM00421">
    <property type="entry name" value="HTH_LUXR"/>
    <property type="match status" value="1"/>
</dbReference>
<evidence type="ECO:0000256" key="1">
    <source>
        <dbReference type="ARBA" id="ARBA00022553"/>
    </source>
</evidence>
<dbReference type="PRINTS" id="PR00038">
    <property type="entry name" value="HTHLUXR"/>
</dbReference>
<gene>
    <name evidence="6" type="ORF">Pta02_47970</name>
</gene>
<feature type="domain" description="HTH luxR-type" evidence="4">
    <location>
        <begin position="141"/>
        <end position="206"/>
    </location>
</feature>
<dbReference type="Pfam" id="PF00072">
    <property type="entry name" value="Response_reg"/>
    <property type="match status" value="1"/>
</dbReference>
<dbReference type="InterPro" id="IPR011006">
    <property type="entry name" value="CheY-like_superfamily"/>
</dbReference>
<dbReference type="InterPro" id="IPR016032">
    <property type="entry name" value="Sig_transdc_resp-reg_C-effctor"/>
</dbReference>
<dbReference type="Proteomes" id="UP000634476">
    <property type="component" value="Unassembled WGS sequence"/>
</dbReference>
<evidence type="ECO:0000259" key="4">
    <source>
        <dbReference type="PROSITE" id="PS50043"/>
    </source>
</evidence>
<keyword evidence="2 6" id="KW-0238">DNA-binding</keyword>
<dbReference type="GO" id="GO:0000160">
    <property type="term" value="P:phosphorelay signal transduction system"/>
    <property type="evidence" value="ECO:0007669"/>
    <property type="project" value="InterPro"/>
</dbReference>
<keyword evidence="7" id="KW-1185">Reference proteome</keyword>
<dbReference type="InterPro" id="IPR039420">
    <property type="entry name" value="WalR-like"/>
</dbReference>